<organism evidence="2 3">
    <name type="scientific">Shewanella chilikensis</name>
    <dbReference type="NCBI Taxonomy" id="558541"/>
    <lineage>
        <taxon>Bacteria</taxon>
        <taxon>Pseudomonadati</taxon>
        <taxon>Pseudomonadota</taxon>
        <taxon>Gammaproteobacteria</taxon>
        <taxon>Alteromonadales</taxon>
        <taxon>Shewanellaceae</taxon>
        <taxon>Shewanella</taxon>
    </lineage>
</organism>
<protein>
    <submittedName>
        <fullName evidence="2">Uncharacterized protein</fullName>
    </submittedName>
</protein>
<feature type="compositionally biased region" description="Polar residues" evidence="1">
    <location>
        <begin position="41"/>
        <end position="51"/>
    </location>
</feature>
<feature type="region of interest" description="Disordered" evidence="1">
    <location>
        <begin position="41"/>
        <end position="63"/>
    </location>
</feature>
<evidence type="ECO:0000313" key="3">
    <source>
        <dbReference type="Proteomes" id="UP000247584"/>
    </source>
</evidence>
<dbReference type="Proteomes" id="UP000247584">
    <property type="component" value="Unassembled WGS sequence"/>
</dbReference>
<reference evidence="2 3" key="1">
    <citation type="submission" date="2018-06" db="EMBL/GenBank/DDBJ databases">
        <title>Genomic Encyclopedia of Type Strains, Phase III (KMG-III): the genomes of soil and plant-associated and newly described type strains.</title>
        <authorList>
            <person name="Whitman W."/>
        </authorList>
    </citation>
    <scope>NUCLEOTIDE SEQUENCE [LARGE SCALE GENOMIC DNA]</scope>
    <source>
        <strain evidence="2 3">JC5</strain>
    </source>
</reference>
<evidence type="ECO:0000256" key="1">
    <source>
        <dbReference type="SAM" id="MobiDB-lite"/>
    </source>
</evidence>
<gene>
    <name evidence="2" type="ORF">C8J23_10848</name>
</gene>
<accession>A0ABX5PQ36</accession>
<name>A0ABX5PQ36_9GAMM</name>
<sequence length="63" mass="6833">MWPKGSEGEPKVTLASLSYMEGQLADGLLLVVLMTVGGLSDNTKTGRQRQGMQKILRTPQSLD</sequence>
<evidence type="ECO:0000313" key="2">
    <source>
        <dbReference type="EMBL" id="PYE59384.1"/>
    </source>
</evidence>
<proteinExistence type="predicted"/>
<keyword evidence="3" id="KW-1185">Reference proteome</keyword>
<dbReference type="EMBL" id="QJSY01000008">
    <property type="protein sequence ID" value="PYE59384.1"/>
    <property type="molecule type" value="Genomic_DNA"/>
</dbReference>
<comment type="caution">
    <text evidence="2">The sequence shown here is derived from an EMBL/GenBank/DDBJ whole genome shotgun (WGS) entry which is preliminary data.</text>
</comment>